<evidence type="ECO:0000313" key="1">
    <source>
        <dbReference type="EMBL" id="QJA81824.1"/>
    </source>
</evidence>
<accession>A0A6M3KJK6</accession>
<protein>
    <submittedName>
        <fullName evidence="1">Uncharacterized protein</fullName>
    </submittedName>
</protein>
<dbReference type="EMBL" id="MT142470">
    <property type="protein sequence ID" value="QJA81824.1"/>
    <property type="molecule type" value="Genomic_DNA"/>
</dbReference>
<name>A0A6M3KJK6_9ZZZZ</name>
<reference evidence="1" key="1">
    <citation type="submission" date="2020-03" db="EMBL/GenBank/DDBJ databases">
        <title>The deep terrestrial virosphere.</title>
        <authorList>
            <person name="Holmfeldt K."/>
            <person name="Nilsson E."/>
            <person name="Simone D."/>
            <person name="Lopez-Fernandez M."/>
            <person name="Wu X."/>
            <person name="de Brujin I."/>
            <person name="Lundin D."/>
            <person name="Andersson A."/>
            <person name="Bertilsson S."/>
            <person name="Dopson M."/>
        </authorList>
    </citation>
    <scope>NUCLEOTIDE SEQUENCE</scope>
    <source>
        <strain evidence="1">MM415A00492</strain>
    </source>
</reference>
<gene>
    <name evidence="1" type="ORF">MM415A00492_0034</name>
</gene>
<proteinExistence type="predicted"/>
<dbReference type="AlphaFoldDB" id="A0A6M3KJK6"/>
<organism evidence="1">
    <name type="scientific">viral metagenome</name>
    <dbReference type="NCBI Taxonomy" id="1070528"/>
    <lineage>
        <taxon>unclassified sequences</taxon>
        <taxon>metagenomes</taxon>
        <taxon>organismal metagenomes</taxon>
    </lineage>
</organism>
<sequence>MKGKINEYGNLEFLRKGIFKQQLCPFNGDGEFSCGDWCSLFGEPVISKWMGSPSPDSENPDWNLRICQNRVLYFDEFTDERKSK</sequence>